<dbReference type="GO" id="GO:0030246">
    <property type="term" value="F:carbohydrate binding"/>
    <property type="evidence" value="ECO:0007669"/>
    <property type="project" value="TreeGrafter"/>
</dbReference>
<proteinExistence type="predicted"/>
<dbReference type="InterPro" id="IPR040190">
    <property type="entry name" value="MURQ/GCKR"/>
</dbReference>
<gene>
    <name evidence="2" type="ORF">D187_001578</name>
</gene>
<organism evidence="2 3">
    <name type="scientific">Cystobacter fuscus (strain ATCC 25194 / DSM 2262 / NBRC 100088 / M29)</name>
    <dbReference type="NCBI Taxonomy" id="1242864"/>
    <lineage>
        <taxon>Bacteria</taxon>
        <taxon>Pseudomonadati</taxon>
        <taxon>Myxococcota</taxon>
        <taxon>Myxococcia</taxon>
        <taxon>Myxococcales</taxon>
        <taxon>Cystobacterineae</taxon>
        <taxon>Archangiaceae</taxon>
        <taxon>Cystobacter</taxon>
    </lineage>
</organism>
<dbReference type="AlphaFoldDB" id="S9PCU8"/>
<keyword evidence="1" id="KW-0119">Carbohydrate metabolism</keyword>
<protein>
    <recommendedName>
        <fullName evidence="4">SIS domain-containing protein</fullName>
    </recommendedName>
</protein>
<dbReference type="eggNOG" id="COG2103">
    <property type="taxonomic scope" value="Bacteria"/>
</dbReference>
<dbReference type="InterPro" id="IPR046348">
    <property type="entry name" value="SIS_dom_sf"/>
</dbReference>
<dbReference type="GO" id="GO:0042593">
    <property type="term" value="P:glucose homeostasis"/>
    <property type="evidence" value="ECO:0007669"/>
    <property type="project" value="TreeGrafter"/>
</dbReference>
<dbReference type="GO" id="GO:0070095">
    <property type="term" value="F:fructose-6-phosphate binding"/>
    <property type="evidence" value="ECO:0007669"/>
    <property type="project" value="TreeGrafter"/>
</dbReference>
<dbReference type="GO" id="GO:0019899">
    <property type="term" value="F:enzyme binding"/>
    <property type="evidence" value="ECO:0007669"/>
    <property type="project" value="TreeGrafter"/>
</dbReference>
<dbReference type="PROSITE" id="PS51257">
    <property type="entry name" value="PROKAR_LIPOPROTEIN"/>
    <property type="match status" value="1"/>
</dbReference>
<dbReference type="GO" id="GO:1901135">
    <property type="term" value="P:carbohydrate derivative metabolic process"/>
    <property type="evidence" value="ECO:0007669"/>
    <property type="project" value="InterPro"/>
</dbReference>
<accession>S9PCU8</accession>
<name>S9PCU8_CYSF2</name>
<evidence type="ECO:0008006" key="4">
    <source>
        <dbReference type="Google" id="ProtNLM"/>
    </source>
</evidence>
<evidence type="ECO:0000313" key="3">
    <source>
        <dbReference type="Proteomes" id="UP000011682"/>
    </source>
</evidence>
<dbReference type="PANTHER" id="PTHR10088:SF4">
    <property type="entry name" value="GLUCOKINASE REGULATORY PROTEIN"/>
    <property type="match status" value="1"/>
</dbReference>
<dbReference type="Proteomes" id="UP000011682">
    <property type="component" value="Unassembled WGS sequence"/>
</dbReference>
<keyword evidence="3" id="KW-1185">Reference proteome</keyword>
<evidence type="ECO:0000313" key="2">
    <source>
        <dbReference type="EMBL" id="EPX60926.1"/>
    </source>
</evidence>
<dbReference type="GO" id="GO:0004857">
    <property type="term" value="F:enzyme inhibitor activity"/>
    <property type="evidence" value="ECO:0007669"/>
    <property type="project" value="TreeGrafter"/>
</dbReference>
<dbReference type="GO" id="GO:0005829">
    <property type="term" value="C:cytosol"/>
    <property type="evidence" value="ECO:0007669"/>
    <property type="project" value="TreeGrafter"/>
</dbReference>
<reference evidence="2" key="1">
    <citation type="submission" date="2013-05" db="EMBL/GenBank/DDBJ databases">
        <title>Genome assembly of Cystobacter fuscus DSM 2262.</title>
        <authorList>
            <person name="Sharma G."/>
            <person name="Khatri I."/>
            <person name="Kaur C."/>
            <person name="Mayilraj S."/>
            <person name="Subramanian S."/>
        </authorList>
    </citation>
    <scope>NUCLEOTIDE SEQUENCE [LARGE SCALE GENOMIC DNA]</scope>
    <source>
        <strain evidence="2">DSM 2262</strain>
    </source>
</reference>
<dbReference type="PANTHER" id="PTHR10088">
    <property type="entry name" value="GLUCOKINASE REGULATORY PROTEIN"/>
    <property type="match status" value="1"/>
</dbReference>
<dbReference type="Gene3D" id="3.40.50.10490">
    <property type="entry name" value="Glucose-6-phosphate isomerase like protein, domain 1"/>
    <property type="match status" value="2"/>
</dbReference>
<sequence>MNKVLRSPLGMLFACGLFVSSGCVSKSAAPSSANLLEFLAVSPSAESVDYVKEKTQFQLHTLTTEQRHPRTWTLSDKVSTDLPAGLDMLFSVDEDVATRLAALSKDPGPVRTLSAAIEKALLERHNIYVYGTGATGRLAKQMESAFWRPYWRRVDNAIKSKLEAELGGGLEEKLIGEMTGADRALISSLEGFEDLQLIGRLQLKERGIVKGDVVIEVTEGGETSAGIGTVLGAHDQWKEAAGYDAAEASKHLFFVYNNPDEVLLPFERSRSVIQEAGITKINLTTGPQAITGSTRMQATTIETFVLAHAVEDALGRIFKGLVARQVLTADELSRLGFAEDVTLEQRLSRFATVLAEVKKAVPELARLTQLESDTYMAGHFSTYFANAGLITTFTDGTERSPTFRLFPLDTVNEPARKALFQVWTSAKDRQAAWQTFLGRPFRGLQADLYREPFSTQIQDEYLRKAALASLNNAGNEQQDLYDFSFSDANVQRVGPKADDLGVMIALDTEAALLGDASSDYDRFAALFQARGARLGLVLVGSGPTPTWRGSASGAPFIHLQIANTADPFGVDQQISLKILLNAHSTAVMGRMGKIVGNTMTNVSPTNLKLIGRATYLIQLHVNDVLAGEAWKKLHGEREPITYAEANAVLFHVIPFVAEKKAQGDEAAAEVAVSIVRILESLRRNRSVTLDESLEQLRGGGLNAYLASAREH</sequence>
<comment type="caution">
    <text evidence="2">The sequence shown here is derived from an EMBL/GenBank/DDBJ whole genome shotgun (WGS) entry which is preliminary data.</text>
</comment>
<dbReference type="GO" id="GO:0009750">
    <property type="term" value="P:response to fructose"/>
    <property type="evidence" value="ECO:0007669"/>
    <property type="project" value="TreeGrafter"/>
</dbReference>
<dbReference type="EMBL" id="ANAH02000011">
    <property type="protein sequence ID" value="EPX60926.1"/>
    <property type="molecule type" value="Genomic_DNA"/>
</dbReference>
<evidence type="ECO:0000256" key="1">
    <source>
        <dbReference type="ARBA" id="ARBA00023277"/>
    </source>
</evidence>
<dbReference type="SUPFAM" id="SSF53697">
    <property type="entry name" value="SIS domain"/>
    <property type="match status" value="1"/>
</dbReference>